<gene>
    <name evidence="3" type="ORF">HF086_003654</name>
</gene>
<dbReference type="EMBL" id="JACEFF010000897">
    <property type="protein sequence ID" value="KAH9628700.1"/>
    <property type="molecule type" value="Genomic_DNA"/>
</dbReference>
<dbReference type="InterPro" id="IPR036116">
    <property type="entry name" value="FN3_sf"/>
</dbReference>
<evidence type="ECO:0000313" key="4">
    <source>
        <dbReference type="Proteomes" id="UP000814243"/>
    </source>
</evidence>
<dbReference type="CDD" id="cd00063">
    <property type="entry name" value="FN3"/>
    <property type="match status" value="1"/>
</dbReference>
<dbReference type="InterPro" id="IPR050958">
    <property type="entry name" value="Cell_Adh-Cytoskel_Orgn"/>
</dbReference>
<dbReference type="PANTHER" id="PTHR45080">
    <property type="entry name" value="CONTACTIN 5"/>
    <property type="match status" value="1"/>
</dbReference>
<dbReference type="InterPro" id="IPR003598">
    <property type="entry name" value="Ig_sub2"/>
</dbReference>
<evidence type="ECO:0000259" key="2">
    <source>
        <dbReference type="PROSITE" id="PS50835"/>
    </source>
</evidence>
<sequence>MTHPHVHTLVRPDEELPEPTLRIMARSTVYNVGETKAIFCKGQNLVEPIQWYSPSGKLVEERSTKNSRVFVERKTEDNGVLVPLIIHRIKISDGGNWTCKAGNLTETKEFIVGGSKNVTCSAIANPPPTYRWFRRINGYDDDAITDPDTVITSEDGTNSVLVLRIRDESYYGEYRCSANNSKGSESIIFHVNPGSKPLPPDTVQLAAANTTNLTFNVTCSSCNFATPDEVPESPDPKNLTVIGYIFQLAPSKPGYPADWDGAPEFRVDIESANNTLFTLGPLSNSTVFHVRVRTRNAAGNSEWLEAGDAATTDDAIRLSATLLLMIAAICMHLY</sequence>
<dbReference type="SUPFAM" id="SSF49265">
    <property type="entry name" value="Fibronectin type III"/>
    <property type="match status" value="1"/>
</dbReference>
<feature type="domain" description="Ig-like" evidence="2">
    <location>
        <begin position="83"/>
        <end position="192"/>
    </location>
</feature>
<dbReference type="PANTHER" id="PTHR45080:SF27">
    <property type="entry name" value="NEURAL CELL ADHESION MOLECULE 1-LIKE"/>
    <property type="match status" value="1"/>
</dbReference>
<evidence type="ECO:0000313" key="3">
    <source>
        <dbReference type="EMBL" id="KAH9628700.1"/>
    </source>
</evidence>
<reference evidence="3" key="1">
    <citation type="journal article" date="2021" name="G3 (Bethesda)">
        <title>Genome and transcriptome analysis of the beet armyworm Spodoptera exigua reveals targets for pest control. .</title>
        <authorList>
            <person name="Simon S."/>
            <person name="Breeschoten T."/>
            <person name="Jansen H.J."/>
            <person name="Dirks R.P."/>
            <person name="Schranz M.E."/>
            <person name="Ros V.I.D."/>
        </authorList>
    </citation>
    <scope>NUCLEOTIDE SEQUENCE</scope>
    <source>
        <strain evidence="3">TB_SE_WUR_2020</strain>
    </source>
</reference>
<dbReference type="Gene3D" id="2.60.40.10">
    <property type="entry name" value="Immunoglobulins"/>
    <property type="match status" value="3"/>
</dbReference>
<dbReference type="Pfam" id="PF13927">
    <property type="entry name" value="Ig_3"/>
    <property type="match status" value="1"/>
</dbReference>
<dbReference type="GO" id="GO:0005886">
    <property type="term" value="C:plasma membrane"/>
    <property type="evidence" value="ECO:0007669"/>
    <property type="project" value="TreeGrafter"/>
</dbReference>
<organism evidence="3 4">
    <name type="scientific">Spodoptera exigua</name>
    <name type="common">Beet armyworm</name>
    <name type="synonym">Noctua fulgens</name>
    <dbReference type="NCBI Taxonomy" id="7107"/>
    <lineage>
        <taxon>Eukaryota</taxon>
        <taxon>Metazoa</taxon>
        <taxon>Ecdysozoa</taxon>
        <taxon>Arthropoda</taxon>
        <taxon>Hexapoda</taxon>
        <taxon>Insecta</taxon>
        <taxon>Pterygota</taxon>
        <taxon>Neoptera</taxon>
        <taxon>Endopterygota</taxon>
        <taxon>Lepidoptera</taxon>
        <taxon>Glossata</taxon>
        <taxon>Ditrysia</taxon>
        <taxon>Noctuoidea</taxon>
        <taxon>Noctuidae</taxon>
        <taxon>Amphipyrinae</taxon>
        <taxon>Spodoptera</taxon>
    </lineage>
</organism>
<dbReference type="AlphaFoldDB" id="A0A922S8X3"/>
<comment type="caution">
    <text evidence="3">The sequence shown here is derived from an EMBL/GenBank/DDBJ whole genome shotgun (WGS) entry which is preliminary data.</text>
</comment>
<accession>A0A922S8X3</accession>
<dbReference type="GO" id="GO:0050808">
    <property type="term" value="P:synapse organization"/>
    <property type="evidence" value="ECO:0007669"/>
    <property type="project" value="TreeGrafter"/>
</dbReference>
<keyword evidence="1" id="KW-0393">Immunoglobulin domain</keyword>
<dbReference type="SMART" id="SM00408">
    <property type="entry name" value="IGc2"/>
    <property type="match status" value="2"/>
</dbReference>
<dbReference type="InterPro" id="IPR013783">
    <property type="entry name" value="Ig-like_fold"/>
</dbReference>
<dbReference type="GO" id="GO:0008046">
    <property type="term" value="F:axon guidance receptor activity"/>
    <property type="evidence" value="ECO:0007669"/>
    <property type="project" value="TreeGrafter"/>
</dbReference>
<dbReference type="InterPro" id="IPR036179">
    <property type="entry name" value="Ig-like_dom_sf"/>
</dbReference>
<evidence type="ECO:0000256" key="1">
    <source>
        <dbReference type="ARBA" id="ARBA00023319"/>
    </source>
</evidence>
<dbReference type="InterPro" id="IPR007110">
    <property type="entry name" value="Ig-like_dom"/>
</dbReference>
<dbReference type="GO" id="GO:0043025">
    <property type="term" value="C:neuronal cell body"/>
    <property type="evidence" value="ECO:0007669"/>
    <property type="project" value="TreeGrafter"/>
</dbReference>
<protein>
    <recommendedName>
        <fullName evidence="2">Ig-like domain-containing protein</fullName>
    </recommendedName>
</protein>
<dbReference type="GO" id="GO:0007156">
    <property type="term" value="P:homophilic cell adhesion via plasma membrane adhesion molecules"/>
    <property type="evidence" value="ECO:0007669"/>
    <property type="project" value="TreeGrafter"/>
</dbReference>
<dbReference type="GO" id="GO:0030424">
    <property type="term" value="C:axon"/>
    <property type="evidence" value="ECO:0007669"/>
    <property type="project" value="TreeGrafter"/>
</dbReference>
<name>A0A922S8X3_SPOEX</name>
<dbReference type="SUPFAM" id="SSF48726">
    <property type="entry name" value="Immunoglobulin"/>
    <property type="match status" value="2"/>
</dbReference>
<dbReference type="Proteomes" id="UP000814243">
    <property type="component" value="Unassembled WGS sequence"/>
</dbReference>
<proteinExistence type="predicted"/>
<dbReference type="PROSITE" id="PS50835">
    <property type="entry name" value="IG_LIKE"/>
    <property type="match status" value="1"/>
</dbReference>
<dbReference type="InterPro" id="IPR003961">
    <property type="entry name" value="FN3_dom"/>
</dbReference>